<evidence type="ECO:0000256" key="1">
    <source>
        <dbReference type="SAM" id="Coils"/>
    </source>
</evidence>
<keyword evidence="1" id="KW-0175">Coiled coil</keyword>
<dbReference type="AlphaFoldDB" id="A0A2M7XED6"/>
<sequence length="116" mass="13909">MSKLEEVYARLEENKKRRKEINKMLKDELTHQSRHQEIIEEMRALREEKKGIEQDVKAGVPDFLELEDIKSEIQTDQELLADVALNMYMKEETVEIVDEYDQTWYPVFKVSFKKSN</sequence>
<protein>
    <submittedName>
        <fullName evidence="2">Uncharacterized protein</fullName>
    </submittedName>
</protein>
<dbReference type="Proteomes" id="UP000229385">
    <property type="component" value="Unassembled WGS sequence"/>
</dbReference>
<organism evidence="2 3">
    <name type="scientific">Candidatus Uhrbacteria bacterium CG_4_9_14_3_um_filter_50_9</name>
    <dbReference type="NCBI Taxonomy" id="1975035"/>
    <lineage>
        <taxon>Bacteria</taxon>
        <taxon>Candidatus Uhriibacteriota</taxon>
    </lineage>
</organism>
<feature type="coiled-coil region" evidence="1">
    <location>
        <begin position="1"/>
        <end position="55"/>
    </location>
</feature>
<proteinExistence type="predicted"/>
<comment type="caution">
    <text evidence="2">The sequence shown here is derived from an EMBL/GenBank/DDBJ whole genome shotgun (WGS) entry which is preliminary data.</text>
</comment>
<name>A0A2M7XED6_9BACT</name>
<reference evidence="3" key="1">
    <citation type="submission" date="2017-09" db="EMBL/GenBank/DDBJ databases">
        <title>Depth-based differentiation of microbial function through sediment-hosted aquifers and enrichment of novel symbionts in the deep terrestrial subsurface.</title>
        <authorList>
            <person name="Probst A.J."/>
            <person name="Ladd B."/>
            <person name="Jarett J.K."/>
            <person name="Geller-Mcgrath D.E."/>
            <person name="Sieber C.M.K."/>
            <person name="Emerson J.B."/>
            <person name="Anantharaman K."/>
            <person name="Thomas B.C."/>
            <person name="Malmstrom R."/>
            <person name="Stieglmeier M."/>
            <person name="Klingl A."/>
            <person name="Woyke T."/>
            <person name="Ryan C.M."/>
            <person name="Banfield J.F."/>
        </authorList>
    </citation>
    <scope>NUCLEOTIDE SEQUENCE [LARGE SCALE GENOMIC DNA]</scope>
</reference>
<dbReference type="EMBL" id="PFWU01000007">
    <property type="protein sequence ID" value="PJA46212.1"/>
    <property type="molecule type" value="Genomic_DNA"/>
</dbReference>
<evidence type="ECO:0000313" key="3">
    <source>
        <dbReference type="Proteomes" id="UP000229385"/>
    </source>
</evidence>
<evidence type="ECO:0000313" key="2">
    <source>
        <dbReference type="EMBL" id="PJA46212.1"/>
    </source>
</evidence>
<accession>A0A2M7XED6</accession>
<gene>
    <name evidence="2" type="ORF">CO174_00610</name>
</gene>